<dbReference type="Gene3D" id="3.40.640.10">
    <property type="entry name" value="Type I PLP-dependent aspartate aminotransferase-like (Major domain)"/>
    <property type="match status" value="1"/>
</dbReference>
<dbReference type="InterPro" id="IPR050106">
    <property type="entry name" value="HistidinolP_aminotransfase"/>
</dbReference>
<dbReference type="InterPro" id="IPR004839">
    <property type="entry name" value="Aminotransferase_I/II_large"/>
</dbReference>
<evidence type="ECO:0000259" key="4">
    <source>
        <dbReference type="Pfam" id="PF00155"/>
    </source>
</evidence>
<proteinExistence type="predicted"/>
<dbReference type="EMBL" id="AP024747">
    <property type="protein sequence ID" value="BCY24036.1"/>
    <property type="molecule type" value="Genomic_DNA"/>
</dbReference>
<dbReference type="SUPFAM" id="SSF53383">
    <property type="entry name" value="PLP-dependent transferases"/>
    <property type="match status" value="1"/>
</dbReference>
<accession>A0AAD1NV22</accession>
<gene>
    <name evidence="5" type="ORF">KB1_00260</name>
</gene>
<organism evidence="5 6">
    <name type="scientific">Cutibacterium modestum</name>
    <dbReference type="NCBI Taxonomy" id="2559073"/>
    <lineage>
        <taxon>Bacteria</taxon>
        <taxon>Bacillati</taxon>
        <taxon>Actinomycetota</taxon>
        <taxon>Actinomycetes</taxon>
        <taxon>Propionibacteriales</taxon>
        <taxon>Propionibacteriaceae</taxon>
        <taxon>Cutibacterium</taxon>
    </lineage>
</organism>
<keyword evidence="1" id="KW-0032">Aminotransferase</keyword>
<reference evidence="5" key="1">
    <citation type="submission" date="2021-06" db="EMBL/GenBank/DDBJ databases">
        <title>Genome sequence of Cutibacterium modestum strain KB17-24694.</title>
        <authorList>
            <person name="Dekio I."/>
            <person name="Asahina A."/>
            <person name="Nishida M."/>
        </authorList>
    </citation>
    <scope>NUCLEOTIDE SEQUENCE</scope>
    <source>
        <strain evidence="5">KB17-24694</strain>
    </source>
</reference>
<feature type="domain" description="Aminotransferase class I/classII large" evidence="4">
    <location>
        <begin position="25"/>
        <end position="136"/>
    </location>
</feature>
<dbReference type="InterPro" id="IPR015421">
    <property type="entry name" value="PyrdxlP-dep_Trfase_major"/>
</dbReference>
<dbReference type="Pfam" id="PF00155">
    <property type="entry name" value="Aminotran_1_2"/>
    <property type="match status" value="1"/>
</dbReference>
<dbReference type="Gene3D" id="3.90.1150.10">
    <property type="entry name" value="Aspartate Aminotransferase, domain 1"/>
    <property type="match status" value="1"/>
</dbReference>
<dbReference type="AlphaFoldDB" id="A0AAD1NV22"/>
<evidence type="ECO:0000313" key="5">
    <source>
        <dbReference type="EMBL" id="BCY24036.1"/>
    </source>
</evidence>
<evidence type="ECO:0000256" key="2">
    <source>
        <dbReference type="ARBA" id="ARBA00022679"/>
    </source>
</evidence>
<evidence type="ECO:0000313" key="6">
    <source>
        <dbReference type="Proteomes" id="UP000825072"/>
    </source>
</evidence>
<evidence type="ECO:0000256" key="1">
    <source>
        <dbReference type="ARBA" id="ARBA00022576"/>
    </source>
</evidence>
<keyword evidence="3" id="KW-0663">Pyridoxal phosphate</keyword>
<keyword evidence="2" id="KW-0808">Transferase</keyword>
<name>A0AAD1NV22_9ACTN</name>
<dbReference type="GO" id="GO:0008483">
    <property type="term" value="F:transaminase activity"/>
    <property type="evidence" value="ECO:0007669"/>
    <property type="project" value="UniProtKB-KW"/>
</dbReference>
<dbReference type="InterPro" id="IPR015422">
    <property type="entry name" value="PyrdxlP-dep_Trfase_small"/>
</dbReference>
<dbReference type="GO" id="GO:0030170">
    <property type="term" value="F:pyridoxal phosphate binding"/>
    <property type="evidence" value="ECO:0007669"/>
    <property type="project" value="InterPro"/>
</dbReference>
<protein>
    <recommendedName>
        <fullName evidence="4">Aminotransferase class I/classII large domain-containing protein</fullName>
    </recommendedName>
</protein>
<evidence type="ECO:0000256" key="3">
    <source>
        <dbReference type="ARBA" id="ARBA00022898"/>
    </source>
</evidence>
<dbReference type="Proteomes" id="UP000825072">
    <property type="component" value="Chromosome 1"/>
</dbReference>
<dbReference type="InterPro" id="IPR015424">
    <property type="entry name" value="PyrdxlP-dep_Trfase"/>
</dbReference>
<dbReference type="PANTHER" id="PTHR43643">
    <property type="entry name" value="HISTIDINOL-PHOSPHATE AMINOTRANSFERASE 2"/>
    <property type="match status" value="1"/>
</dbReference>
<sequence length="149" mass="16135">MSQDRRDVVRGLPLYKQGASHGENAVKLSSNENPFEPLPSVVEAVTRTLPRFNRYPSMSAEEVRSTIAGHFGVDVSQVAVGAGSTEVASQLMHAFAGAGDEIIFPWRSFEAYPILTKVAGATPIQVPLTVDLRHDLDAPWPTRSPILPA</sequence>
<dbReference type="PANTHER" id="PTHR43643:SF3">
    <property type="entry name" value="HISTIDINOL-PHOSPHATE AMINOTRANSFERASE"/>
    <property type="match status" value="1"/>
</dbReference>